<dbReference type="InterPro" id="IPR027417">
    <property type="entry name" value="P-loop_NTPase"/>
</dbReference>
<dbReference type="AlphaFoldDB" id="A0A2R6NF34"/>
<keyword evidence="1" id="KW-0233">DNA recombination</keyword>
<dbReference type="GO" id="GO:0016887">
    <property type="term" value="F:ATP hydrolysis activity"/>
    <property type="evidence" value="ECO:0007669"/>
    <property type="project" value="RHEA"/>
</dbReference>
<dbReference type="EC" id="5.6.2.3" evidence="1"/>
<comment type="cofactor">
    <cofactor evidence="1">
        <name>Mg(2+)</name>
        <dbReference type="ChEBI" id="CHEBI:18420"/>
    </cofactor>
</comment>
<evidence type="ECO:0000256" key="1">
    <source>
        <dbReference type="RuleBase" id="RU363044"/>
    </source>
</evidence>
<sequence length="902" mass="101695">MAQMVTVALGAADNVIVDSPVNDYRFRGLELENFNVLDFFWDTYEKSEKQLRNLALEDEAHVDGGEDNGTEPSMNKSQYLPLHPKHGKSVRFIRSPNHNAIPNFTGRFLPRNDDQDIHDLYCASVLALAKPWRELPDLKAEWKSWDEEFEDFLRTCPKRLRDIIGNLQHFYHCGDAASKESHLSSATDIPNEVGADSEELQEASIIQNEANVGSPNPEIDMGEQIRQAIMYQISPAEFLHGALAIDIGRSVGLFDRFHSVWKPTASPVTVEELERLQRWKAKMTKEANNSRVINQPMAEEDDSMEIGDADVQMASDTVEPSVLMNSNIAEDILSGLDPSNLLRDQRRAYDIVTSHLDEWLKGNHTHQLRMLIHGEGGTGKSRVIQTITDYFKSRGVEYLLMKTAYTGIAASLIGGRTIHSTGKISISGRPMSDSTKSTMAETWKHIAYLIVDEISMVPRALLATYSRHIAYAKTGSLDSSAPFGGINVIICGDFHQFPPVGTKSRSPLYFTNDTSLGDKTDDCMGRIIYEGFTTVVVLKEQVRVTDSVWLDFLRHLRNGRVQQRHIEMLKKLTLTDPHVDMVDFSSPPWDDACLVTPRHAVRIQWNDMAVRKHCEQSCVQLFRSPAQDSICGRPLTNAERLSVARKKGDHHGSRQDGTKLPDNVSLAVGMKVMVTVNVQTDLDITNGARGTITGIGLHPEENEVPNERVVQLSRTPVYILVKLERTKMSPLEGLEESVIPIVPVVKSFSIEAEAEKRKKTVRRLQFPMTEAYAFTDYRSQGQTIPYVVVDIAKPPSGSLTLFNVYVALSRSSGRHTIRLLRDFDEDVLMKALDEHLALEDERLDRLDRETEFLGRLPTAVEVEELGDWELRTVDLRTSSSRRLRPKTPSPPNERRKFVILFE</sequence>
<proteinExistence type="inferred from homology"/>
<dbReference type="InterPro" id="IPR010285">
    <property type="entry name" value="DNA_helicase_pif1-like_DEAD"/>
</dbReference>
<dbReference type="EMBL" id="MLYV02001306">
    <property type="protein sequence ID" value="PSR70868.1"/>
    <property type="molecule type" value="Genomic_DNA"/>
</dbReference>
<keyword evidence="1" id="KW-0547">Nucleotide-binding</keyword>
<dbReference type="GO" id="GO:0006310">
    <property type="term" value="P:DNA recombination"/>
    <property type="evidence" value="ECO:0007669"/>
    <property type="project" value="UniProtKB-KW"/>
</dbReference>
<reference evidence="3 4" key="1">
    <citation type="submission" date="2018-02" db="EMBL/GenBank/DDBJ databases">
        <title>Genome sequence of the basidiomycete white-rot fungus Phlebia centrifuga.</title>
        <authorList>
            <person name="Granchi Z."/>
            <person name="Peng M."/>
            <person name="de Vries R.P."/>
            <person name="Hilden K."/>
            <person name="Makela M.R."/>
            <person name="Grigoriev I."/>
            <person name="Riley R."/>
        </authorList>
    </citation>
    <scope>NUCLEOTIDE SEQUENCE [LARGE SCALE GENOMIC DNA]</scope>
    <source>
        <strain evidence="3 4">FBCC195</strain>
    </source>
</reference>
<dbReference type="STRING" id="98765.A0A2R6NF34"/>
<dbReference type="GO" id="GO:0043139">
    <property type="term" value="F:5'-3' DNA helicase activity"/>
    <property type="evidence" value="ECO:0007669"/>
    <property type="project" value="UniProtKB-EC"/>
</dbReference>
<comment type="similarity">
    <text evidence="1">Belongs to the helicase family.</text>
</comment>
<dbReference type="PANTHER" id="PTHR47642:SF6">
    <property type="entry name" value="ATP-DEPENDENT DNA HELICASE"/>
    <property type="match status" value="1"/>
</dbReference>
<evidence type="ECO:0000313" key="3">
    <source>
        <dbReference type="EMBL" id="PSR70868.1"/>
    </source>
</evidence>
<keyword evidence="1" id="KW-0378">Hydrolase</keyword>
<dbReference type="SUPFAM" id="SSF52540">
    <property type="entry name" value="P-loop containing nucleoside triphosphate hydrolases"/>
    <property type="match status" value="2"/>
</dbReference>
<comment type="catalytic activity">
    <reaction evidence="1">
        <text>ATP + H2O = ADP + phosphate + H(+)</text>
        <dbReference type="Rhea" id="RHEA:13065"/>
        <dbReference type="ChEBI" id="CHEBI:15377"/>
        <dbReference type="ChEBI" id="CHEBI:15378"/>
        <dbReference type="ChEBI" id="CHEBI:30616"/>
        <dbReference type="ChEBI" id="CHEBI:43474"/>
        <dbReference type="ChEBI" id="CHEBI:456216"/>
        <dbReference type="EC" id="5.6.2.3"/>
    </reaction>
</comment>
<keyword evidence="1" id="KW-0234">DNA repair</keyword>
<dbReference type="GO" id="GO:0000723">
    <property type="term" value="P:telomere maintenance"/>
    <property type="evidence" value="ECO:0007669"/>
    <property type="project" value="InterPro"/>
</dbReference>
<feature type="domain" description="DNA helicase Pif1-like DEAD-box helicase" evidence="2">
    <location>
        <begin position="367"/>
        <end position="506"/>
    </location>
</feature>
<dbReference type="PANTHER" id="PTHR47642">
    <property type="entry name" value="ATP-DEPENDENT DNA HELICASE"/>
    <property type="match status" value="1"/>
</dbReference>
<evidence type="ECO:0000313" key="4">
    <source>
        <dbReference type="Proteomes" id="UP000186601"/>
    </source>
</evidence>
<dbReference type="GO" id="GO:0005524">
    <property type="term" value="F:ATP binding"/>
    <property type="evidence" value="ECO:0007669"/>
    <property type="project" value="UniProtKB-KW"/>
</dbReference>
<organism evidence="3 4">
    <name type="scientific">Hermanssonia centrifuga</name>
    <dbReference type="NCBI Taxonomy" id="98765"/>
    <lineage>
        <taxon>Eukaryota</taxon>
        <taxon>Fungi</taxon>
        <taxon>Dikarya</taxon>
        <taxon>Basidiomycota</taxon>
        <taxon>Agaricomycotina</taxon>
        <taxon>Agaricomycetes</taxon>
        <taxon>Polyporales</taxon>
        <taxon>Meruliaceae</taxon>
        <taxon>Hermanssonia</taxon>
    </lineage>
</organism>
<dbReference type="Pfam" id="PF05970">
    <property type="entry name" value="PIF1"/>
    <property type="match status" value="1"/>
</dbReference>
<dbReference type="Proteomes" id="UP000186601">
    <property type="component" value="Unassembled WGS sequence"/>
</dbReference>
<keyword evidence="1" id="KW-0227">DNA damage</keyword>
<comment type="caution">
    <text evidence="3">The sequence shown here is derived from an EMBL/GenBank/DDBJ whole genome shotgun (WGS) entry which is preliminary data.</text>
</comment>
<dbReference type="OrthoDB" id="2986975at2759"/>
<dbReference type="Gene3D" id="3.40.50.300">
    <property type="entry name" value="P-loop containing nucleotide triphosphate hydrolases"/>
    <property type="match status" value="1"/>
</dbReference>
<keyword evidence="1" id="KW-0067">ATP-binding</keyword>
<protein>
    <recommendedName>
        <fullName evidence="1">ATP-dependent DNA helicase</fullName>
        <ecNumber evidence="1">5.6.2.3</ecNumber>
    </recommendedName>
</protein>
<accession>A0A2R6NF34</accession>
<evidence type="ECO:0000259" key="2">
    <source>
        <dbReference type="Pfam" id="PF05970"/>
    </source>
</evidence>
<keyword evidence="4" id="KW-1185">Reference proteome</keyword>
<keyword evidence="1" id="KW-0347">Helicase</keyword>
<dbReference type="GO" id="GO:0006281">
    <property type="term" value="P:DNA repair"/>
    <property type="evidence" value="ECO:0007669"/>
    <property type="project" value="UniProtKB-KW"/>
</dbReference>
<name>A0A2R6NF34_9APHY</name>
<gene>
    <name evidence="3" type="ORF">PHLCEN_2v13255</name>
</gene>
<dbReference type="InterPro" id="IPR051055">
    <property type="entry name" value="PIF1_helicase"/>
</dbReference>